<dbReference type="InterPro" id="IPR011013">
    <property type="entry name" value="Gal_mutarotase_sf_dom"/>
</dbReference>
<evidence type="ECO:0000259" key="8">
    <source>
        <dbReference type="Pfam" id="PF21365"/>
    </source>
</evidence>
<dbReference type="EMBL" id="JAZHPZ010000003">
    <property type="protein sequence ID" value="MEF2966026.1"/>
    <property type="molecule type" value="Genomic_DNA"/>
</dbReference>
<dbReference type="CDD" id="cd14752">
    <property type="entry name" value="GH31_N"/>
    <property type="match status" value="1"/>
</dbReference>
<dbReference type="PANTHER" id="PTHR22762">
    <property type="entry name" value="ALPHA-GLUCOSIDASE"/>
    <property type="match status" value="1"/>
</dbReference>
<dbReference type="Gene3D" id="2.60.40.1760">
    <property type="entry name" value="glycosyl hydrolase (family 31)"/>
    <property type="match status" value="1"/>
</dbReference>
<feature type="domain" description="Glycoside hydrolase family 31 TIM barrel" evidence="5">
    <location>
        <begin position="255"/>
        <end position="580"/>
    </location>
</feature>
<dbReference type="Pfam" id="PF01055">
    <property type="entry name" value="Glyco_hydro_31_2nd"/>
    <property type="match status" value="1"/>
</dbReference>
<keyword evidence="10" id="KW-1185">Reference proteome</keyword>
<comment type="caution">
    <text evidence="9">The sequence shown here is derived from an EMBL/GenBank/DDBJ whole genome shotgun (WGS) entry which is preliminary data.</text>
</comment>
<keyword evidence="2 4" id="KW-0378">Hydrolase</keyword>
<dbReference type="PROSITE" id="PS00129">
    <property type="entry name" value="GLYCOSYL_HYDROL_F31_1"/>
    <property type="match status" value="1"/>
</dbReference>
<organism evidence="9 10">
    <name type="scientific">Paenibacillus haidiansis</name>
    <dbReference type="NCBI Taxonomy" id="1574488"/>
    <lineage>
        <taxon>Bacteria</taxon>
        <taxon>Bacillati</taxon>
        <taxon>Bacillota</taxon>
        <taxon>Bacilli</taxon>
        <taxon>Bacillales</taxon>
        <taxon>Paenibacillaceae</taxon>
        <taxon>Paenibacillus</taxon>
    </lineage>
</organism>
<keyword evidence="3 4" id="KW-0326">Glycosidase</keyword>
<evidence type="ECO:0000256" key="4">
    <source>
        <dbReference type="RuleBase" id="RU361185"/>
    </source>
</evidence>
<comment type="similarity">
    <text evidence="1 4">Belongs to the glycosyl hydrolase 31 family.</text>
</comment>
<dbReference type="Gene3D" id="2.60.40.1180">
    <property type="entry name" value="Golgi alpha-mannosidase II"/>
    <property type="match status" value="2"/>
</dbReference>
<dbReference type="InterPro" id="IPR033403">
    <property type="entry name" value="DUF5110"/>
</dbReference>
<feature type="domain" description="Glycosyl hydrolase family 31 C-terminal" evidence="8">
    <location>
        <begin position="589"/>
        <end position="675"/>
    </location>
</feature>
<evidence type="ECO:0000256" key="2">
    <source>
        <dbReference type="ARBA" id="ARBA00022801"/>
    </source>
</evidence>
<dbReference type="InterPro" id="IPR017853">
    <property type="entry name" value="GH"/>
</dbReference>
<dbReference type="SUPFAM" id="SSF51445">
    <property type="entry name" value="(Trans)glycosidases"/>
    <property type="match status" value="1"/>
</dbReference>
<evidence type="ECO:0000313" key="10">
    <source>
        <dbReference type="Proteomes" id="UP001306950"/>
    </source>
</evidence>
<gene>
    <name evidence="9" type="ORF">V3851_09300</name>
</gene>
<dbReference type="CDD" id="cd06604">
    <property type="entry name" value="GH31_glucosidase_II_MalA"/>
    <property type="match status" value="1"/>
</dbReference>
<feature type="domain" description="Glycoside hydrolase family 31 N-terminal" evidence="6">
    <location>
        <begin position="50"/>
        <end position="213"/>
    </location>
</feature>
<dbReference type="SUPFAM" id="SSF51011">
    <property type="entry name" value="Glycosyl hydrolase domain"/>
    <property type="match status" value="1"/>
</dbReference>
<dbReference type="PANTHER" id="PTHR22762:SF166">
    <property type="entry name" value="ALPHA-GLUCOSIDASE"/>
    <property type="match status" value="1"/>
</dbReference>
<proteinExistence type="inferred from homology"/>
<evidence type="ECO:0000259" key="6">
    <source>
        <dbReference type="Pfam" id="PF13802"/>
    </source>
</evidence>
<dbReference type="Proteomes" id="UP001306950">
    <property type="component" value="Unassembled WGS sequence"/>
</dbReference>
<evidence type="ECO:0000256" key="1">
    <source>
        <dbReference type="ARBA" id="ARBA00007806"/>
    </source>
</evidence>
<dbReference type="SUPFAM" id="SSF74650">
    <property type="entry name" value="Galactose mutarotase-like"/>
    <property type="match status" value="1"/>
</dbReference>
<protein>
    <submittedName>
        <fullName evidence="9">TIM-barrel domain-containing protein</fullName>
    </submittedName>
</protein>
<evidence type="ECO:0000256" key="3">
    <source>
        <dbReference type="ARBA" id="ARBA00023295"/>
    </source>
</evidence>
<dbReference type="InterPro" id="IPR013780">
    <property type="entry name" value="Glyco_hydro_b"/>
</dbReference>
<dbReference type="Gene3D" id="3.20.20.80">
    <property type="entry name" value="Glycosidases"/>
    <property type="match status" value="2"/>
</dbReference>
<dbReference type="RefSeq" id="WP_331846247.1">
    <property type="nucleotide sequence ID" value="NZ_JAZHPZ010000003.1"/>
</dbReference>
<dbReference type="InterPro" id="IPR030458">
    <property type="entry name" value="Glyco_hydro_31_AS"/>
</dbReference>
<feature type="domain" description="DUF5110" evidence="7">
    <location>
        <begin position="692"/>
        <end position="757"/>
    </location>
</feature>
<dbReference type="Pfam" id="PF17137">
    <property type="entry name" value="DUF5110"/>
    <property type="match status" value="1"/>
</dbReference>
<reference evidence="9 10" key="1">
    <citation type="submission" date="2024-02" db="EMBL/GenBank/DDBJ databases">
        <title>A nitrogen-fixing paenibacillus bacterium.</title>
        <authorList>
            <person name="Zhang W.L."/>
            <person name="Chen S.F."/>
        </authorList>
    </citation>
    <scope>NUCLEOTIDE SEQUENCE [LARGE SCALE GENOMIC DNA]</scope>
    <source>
        <strain evidence="9 10">M1</strain>
    </source>
</reference>
<sequence length="817" mass="92830">MLTSEMIRPDGELMQRSDRKVEPFGPFLGAHAESGRCVIEGRNGSLLIQWIYEDIIRITGAAAKEALSGPLPAYAAMLSDNGDIPILVQESDETIFLSGGGNRTVEIDKLDLSFRVTDAAGKPMGNRHVYYGGEAHLQCRGEMTGAAQIYGLGETTGFLNKRGERYTMWNSDVYSPHVADMESLYQSIPVLVHHDRGQAYALFIDNPGKIQFDMRKDQDHYLIDLETGLLDAYFVAGPTLKDVVRNYTLLTGRMDMPPLWAIGYQQSRYSYMNQEEVLELARTFRAKGIPCDAIYLDIHYMEEFKVFTFDRQQFPDPKRMIAELKEMGIRIVPIVDPGVKIDERFPVYVDGAEKGLFCVKADGSHFHGEVWPGMSVFPDFSDPEAAKWWGDLHRDYAEMGIAGIWNDMNEPSVFACETHTMDLDVVHRNDGRPITHEAWHNMYGLGMSKATYEGMQRLLNGERPFVLTRAGYAGIQRFAAVWTGDNRSFWEHMAMFMPMSMNLGFSGIAFCGSDIGGFEHSASGELLARWTQMGAFSPLCRNHSAHKTLYQEPWRFGAEVEDICREYISLRYRLLPYLYAYFREATLTGLPILRSLALEYPDDPETYLLSDQFLFGRDLLIAPIYRPGTAHRVVYLPQGVWYDYWTGERHEGGRHIMVHAPLDTLPIFVRGGAVIPETGRAQHTTDAGWSDLTLNYYSLGQSLRESVKNEFQLYEDDGVSENYKQGSYNELRCFAEESEDSLHFGFEELYRGYERSREHVRVVIKHLGTEPKEVSGLKQAASAAELEGMDGWFYDSGRQELILKISQDKAWECAIIK</sequence>
<dbReference type="Pfam" id="PF21365">
    <property type="entry name" value="Glyco_hydro_31_3rd"/>
    <property type="match status" value="1"/>
</dbReference>
<dbReference type="InterPro" id="IPR048395">
    <property type="entry name" value="Glyco_hydro_31_C"/>
</dbReference>
<dbReference type="InterPro" id="IPR025887">
    <property type="entry name" value="Glyco_hydro_31_N_dom"/>
</dbReference>
<name>A0ABU7VQJ8_9BACL</name>
<dbReference type="InterPro" id="IPR000322">
    <property type="entry name" value="Glyco_hydro_31_TIM"/>
</dbReference>
<evidence type="ECO:0000259" key="5">
    <source>
        <dbReference type="Pfam" id="PF01055"/>
    </source>
</evidence>
<evidence type="ECO:0000313" key="9">
    <source>
        <dbReference type="EMBL" id="MEF2966026.1"/>
    </source>
</evidence>
<accession>A0ABU7VQJ8</accession>
<evidence type="ECO:0000259" key="7">
    <source>
        <dbReference type="Pfam" id="PF17137"/>
    </source>
</evidence>
<dbReference type="Pfam" id="PF13802">
    <property type="entry name" value="Gal_mutarotas_2"/>
    <property type="match status" value="1"/>
</dbReference>